<evidence type="ECO:0000256" key="3">
    <source>
        <dbReference type="ARBA" id="ARBA00022741"/>
    </source>
</evidence>
<accession>A0A8S1KWG7</accession>
<evidence type="ECO:0000313" key="9">
    <source>
        <dbReference type="Proteomes" id="UP000688137"/>
    </source>
</evidence>
<name>A0A8S1KWG7_PARPR</name>
<comment type="caution">
    <text evidence="8">The sequence shown here is derived from an EMBL/GenBank/DDBJ whole genome shotgun (WGS) entry which is preliminary data.</text>
</comment>
<keyword evidence="9" id="KW-1185">Reference proteome</keyword>
<keyword evidence="1" id="KW-0723">Serine/threonine-protein kinase</keyword>
<keyword evidence="5" id="KW-0067">ATP-binding</keyword>
<gene>
    <name evidence="8" type="ORF">PPRIM_AZ9-3.1.T0260166</name>
</gene>
<keyword evidence="3" id="KW-0547">Nucleotide-binding</keyword>
<organism evidence="8 9">
    <name type="scientific">Paramecium primaurelia</name>
    <dbReference type="NCBI Taxonomy" id="5886"/>
    <lineage>
        <taxon>Eukaryota</taxon>
        <taxon>Sar</taxon>
        <taxon>Alveolata</taxon>
        <taxon>Ciliophora</taxon>
        <taxon>Intramacronucleata</taxon>
        <taxon>Oligohymenophorea</taxon>
        <taxon>Peniculida</taxon>
        <taxon>Parameciidae</taxon>
        <taxon>Paramecium</taxon>
    </lineage>
</organism>
<evidence type="ECO:0000259" key="7">
    <source>
        <dbReference type="PROSITE" id="PS51285"/>
    </source>
</evidence>
<keyword evidence="2" id="KW-0808">Transferase</keyword>
<proteinExistence type="predicted"/>
<feature type="region of interest" description="Disordered" evidence="6">
    <location>
        <begin position="1"/>
        <end position="22"/>
    </location>
</feature>
<dbReference type="InterPro" id="IPR000961">
    <property type="entry name" value="AGC-kinase_C"/>
</dbReference>
<dbReference type="PROSITE" id="PS51285">
    <property type="entry name" value="AGC_KINASE_CTER"/>
    <property type="match status" value="1"/>
</dbReference>
<evidence type="ECO:0000256" key="5">
    <source>
        <dbReference type="ARBA" id="ARBA00022840"/>
    </source>
</evidence>
<dbReference type="GO" id="GO:0005524">
    <property type="term" value="F:ATP binding"/>
    <property type="evidence" value="ECO:0007669"/>
    <property type="project" value="UniProtKB-KW"/>
</dbReference>
<dbReference type="EMBL" id="CAJJDM010000025">
    <property type="protein sequence ID" value="CAD8057682.1"/>
    <property type="molecule type" value="Genomic_DNA"/>
</dbReference>
<sequence length="40" mass="4874">MSKRQVEPPFRPQLEGKKDLRYLDPDLLQQEIKFEEELDN</sequence>
<evidence type="ECO:0000256" key="6">
    <source>
        <dbReference type="SAM" id="MobiDB-lite"/>
    </source>
</evidence>
<dbReference type="Proteomes" id="UP000688137">
    <property type="component" value="Unassembled WGS sequence"/>
</dbReference>
<keyword evidence="4" id="KW-0418">Kinase</keyword>
<dbReference type="GO" id="GO:0004674">
    <property type="term" value="F:protein serine/threonine kinase activity"/>
    <property type="evidence" value="ECO:0007669"/>
    <property type="project" value="UniProtKB-KW"/>
</dbReference>
<evidence type="ECO:0000256" key="4">
    <source>
        <dbReference type="ARBA" id="ARBA00022777"/>
    </source>
</evidence>
<evidence type="ECO:0000313" key="8">
    <source>
        <dbReference type="EMBL" id="CAD8057682.1"/>
    </source>
</evidence>
<protein>
    <recommendedName>
        <fullName evidence="7">AGC-kinase C-terminal domain-containing protein</fullName>
    </recommendedName>
</protein>
<dbReference type="AlphaFoldDB" id="A0A8S1KWG7"/>
<reference evidence="8" key="1">
    <citation type="submission" date="2021-01" db="EMBL/GenBank/DDBJ databases">
        <authorList>
            <consortium name="Genoscope - CEA"/>
            <person name="William W."/>
        </authorList>
    </citation>
    <scope>NUCLEOTIDE SEQUENCE</scope>
</reference>
<evidence type="ECO:0000256" key="2">
    <source>
        <dbReference type="ARBA" id="ARBA00022679"/>
    </source>
</evidence>
<feature type="domain" description="AGC-kinase C-terminal" evidence="7">
    <location>
        <begin position="1"/>
        <end position="40"/>
    </location>
</feature>
<evidence type="ECO:0000256" key="1">
    <source>
        <dbReference type="ARBA" id="ARBA00022527"/>
    </source>
</evidence>